<protein>
    <submittedName>
        <fullName evidence="2">p53-induced death domain protein</fullName>
    </submittedName>
</protein>
<sequence length="107" mass="11500">MERNGEEDSVLDEEAGDQTESRSEDGESGGKAKAHGSTHAVACRETLGNQDEDKSRETRLKILHDAVSKDQAGAVLPEEDAHSVSPSLMDTWDHAISSLSSYSSSLQ</sequence>
<proteinExistence type="predicted"/>
<dbReference type="AlphaFoldDB" id="A0A1A7XYS6"/>
<reference evidence="2" key="2">
    <citation type="submission" date="2016-06" db="EMBL/GenBank/DDBJ databases">
        <title>The genome of a short-lived fish provides insights into sex chromosome evolution and the genetic control of aging.</title>
        <authorList>
            <person name="Reichwald K."/>
            <person name="Felder M."/>
            <person name="Petzold A."/>
            <person name="Koch P."/>
            <person name="Groth M."/>
            <person name="Platzer M."/>
        </authorList>
    </citation>
    <scope>NUCLEOTIDE SEQUENCE</scope>
    <source>
        <tissue evidence="2">Brain</tissue>
    </source>
</reference>
<feature type="non-terminal residue" evidence="2">
    <location>
        <position position="107"/>
    </location>
</feature>
<feature type="region of interest" description="Disordered" evidence="1">
    <location>
        <begin position="1"/>
        <end position="57"/>
    </location>
</feature>
<evidence type="ECO:0000256" key="1">
    <source>
        <dbReference type="SAM" id="MobiDB-lite"/>
    </source>
</evidence>
<feature type="compositionally biased region" description="Acidic residues" evidence="1">
    <location>
        <begin position="7"/>
        <end position="17"/>
    </location>
</feature>
<evidence type="ECO:0000313" key="2">
    <source>
        <dbReference type="EMBL" id="SBP23302.1"/>
    </source>
</evidence>
<gene>
    <name evidence="2" type="primary">PIDD</name>
</gene>
<organism evidence="2">
    <name type="scientific">Iconisemion striatum</name>
    <dbReference type="NCBI Taxonomy" id="60296"/>
    <lineage>
        <taxon>Eukaryota</taxon>
        <taxon>Metazoa</taxon>
        <taxon>Chordata</taxon>
        <taxon>Craniata</taxon>
        <taxon>Vertebrata</taxon>
        <taxon>Euteleostomi</taxon>
        <taxon>Actinopterygii</taxon>
        <taxon>Neopterygii</taxon>
        <taxon>Teleostei</taxon>
        <taxon>Neoteleostei</taxon>
        <taxon>Acanthomorphata</taxon>
        <taxon>Ovalentaria</taxon>
        <taxon>Atherinomorphae</taxon>
        <taxon>Cyprinodontiformes</taxon>
        <taxon>Nothobranchiidae</taxon>
        <taxon>Iconisemion</taxon>
    </lineage>
</organism>
<dbReference type="EMBL" id="HADX01001070">
    <property type="protein sequence ID" value="SBP23302.1"/>
    <property type="molecule type" value="Transcribed_RNA"/>
</dbReference>
<reference evidence="2" key="1">
    <citation type="submission" date="2016-05" db="EMBL/GenBank/DDBJ databases">
        <authorList>
            <person name="Lavstsen T."/>
            <person name="Jespersen J.S."/>
        </authorList>
    </citation>
    <scope>NUCLEOTIDE SEQUENCE</scope>
    <source>
        <tissue evidence="2">Brain</tissue>
    </source>
</reference>
<name>A0A1A7XYS6_9TELE</name>
<accession>A0A1A7XYS6</accession>
<feature type="compositionally biased region" description="Basic and acidic residues" evidence="1">
    <location>
        <begin position="19"/>
        <end position="30"/>
    </location>
</feature>